<keyword evidence="1" id="KW-0812">Transmembrane</keyword>
<feature type="transmembrane region" description="Helical" evidence="1">
    <location>
        <begin position="20"/>
        <end position="43"/>
    </location>
</feature>
<keyword evidence="1" id="KW-1133">Transmembrane helix</keyword>
<protein>
    <recommendedName>
        <fullName evidence="4">HAMP domain-containing protein</fullName>
    </recommendedName>
</protein>
<keyword evidence="3" id="KW-1185">Reference proteome</keyword>
<dbReference type="Proteomes" id="UP001315278">
    <property type="component" value="Unassembled WGS sequence"/>
</dbReference>
<sequence>MLESDANGISSRLWRLPAQLLLALINGTAILVIVAAIVALVAIARINHFAEDVTATMTEAVLSKVDLPAKDVLANLQNLTTEVRTLGNTLREIKAGERPALQHEMVQLRDALTDLNVSVDRLGNAKSILTDQAIGQLGQTLSGALVKLRDCSSSAGQEAPDRLIRKETAALGKP</sequence>
<gene>
    <name evidence="2" type="ORF">JQ615_12690</name>
</gene>
<organism evidence="2 3">
    <name type="scientific">Bradyrhizobium jicamae</name>
    <dbReference type="NCBI Taxonomy" id="280332"/>
    <lineage>
        <taxon>Bacteria</taxon>
        <taxon>Pseudomonadati</taxon>
        <taxon>Pseudomonadota</taxon>
        <taxon>Alphaproteobacteria</taxon>
        <taxon>Hyphomicrobiales</taxon>
        <taxon>Nitrobacteraceae</taxon>
        <taxon>Bradyrhizobium</taxon>
    </lineage>
</organism>
<evidence type="ECO:0008006" key="4">
    <source>
        <dbReference type="Google" id="ProtNLM"/>
    </source>
</evidence>
<name>A0ABS5FHI9_9BRAD</name>
<accession>A0ABS5FHI9</accession>
<keyword evidence="1" id="KW-0472">Membrane</keyword>
<dbReference type="RefSeq" id="WP_212492743.1">
    <property type="nucleotide sequence ID" value="NZ_JAFCJH010000010.1"/>
</dbReference>
<proteinExistence type="predicted"/>
<dbReference type="EMBL" id="JAFCJH010000010">
    <property type="protein sequence ID" value="MBR0796244.1"/>
    <property type="molecule type" value="Genomic_DNA"/>
</dbReference>
<evidence type="ECO:0000313" key="2">
    <source>
        <dbReference type="EMBL" id="MBR0796244.1"/>
    </source>
</evidence>
<evidence type="ECO:0000313" key="3">
    <source>
        <dbReference type="Proteomes" id="UP001315278"/>
    </source>
</evidence>
<evidence type="ECO:0000256" key="1">
    <source>
        <dbReference type="SAM" id="Phobius"/>
    </source>
</evidence>
<comment type="caution">
    <text evidence="2">The sequence shown here is derived from an EMBL/GenBank/DDBJ whole genome shotgun (WGS) entry which is preliminary data.</text>
</comment>
<reference evidence="3" key="1">
    <citation type="journal article" date="2021" name="ISME J.">
        <title>Evolutionary origin and ecological implication of a unique nif island in free-living Bradyrhizobium lineages.</title>
        <authorList>
            <person name="Tao J."/>
        </authorList>
    </citation>
    <scope>NUCLEOTIDE SEQUENCE [LARGE SCALE GENOMIC DNA]</scope>
    <source>
        <strain evidence="3">SZCCT0434</strain>
    </source>
</reference>